<proteinExistence type="predicted"/>
<dbReference type="PANTHER" id="PTHR11373:SF4">
    <property type="entry name" value="DEOXYNUCLEOSIDE TRIPHOSPHATE TRIPHOSPHOHYDROLASE SAMHD1"/>
    <property type="match status" value="1"/>
</dbReference>
<dbReference type="InterPro" id="IPR050135">
    <property type="entry name" value="dGTPase-like"/>
</dbReference>
<reference evidence="2 3" key="1">
    <citation type="journal article" date="1999" name="Proc. Jpn. Acad.">
        <title>Determination of the complete genomic DNA sequence of Thermoplasma volvanium GSS1.</title>
        <authorList>
            <person name="Kawashima T."/>
            <person name="Yamamoto Y."/>
            <person name="Aramaki H."/>
            <person name="Nunoshiba T."/>
            <person name="Kawamoto T."/>
            <person name="Watanabe K."/>
            <person name="Yamazaki M."/>
            <person name="Kanehori K."/>
            <person name="Amano N."/>
            <person name="Ohya Y."/>
            <person name="Makino K."/>
            <person name="Suzuki M."/>
        </authorList>
    </citation>
    <scope>NUCLEOTIDE SEQUENCE [LARGE SCALE GENOMIC DNA]</scope>
    <source>
        <strain evidence="3">ATCC 51530 / DSM 4299 / JCM 9571 / NBRC 15438 / GSS1</strain>
    </source>
</reference>
<dbReference type="RefSeq" id="WP_241760282.1">
    <property type="nucleotide sequence ID" value="NC_002689.2"/>
</dbReference>
<dbReference type="EMBL" id="BA000011">
    <property type="protein sequence ID" value="BAB60571.1"/>
    <property type="molecule type" value="Genomic_DNA"/>
</dbReference>
<dbReference type="STRING" id="273116.gene:9382238"/>
<evidence type="ECO:0000313" key="3">
    <source>
        <dbReference type="Proteomes" id="UP000001017"/>
    </source>
</evidence>
<dbReference type="GO" id="GO:0008832">
    <property type="term" value="F:dGTPase activity"/>
    <property type="evidence" value="ECO:0007669"/>
    <property type="project" value="TreeGrafter"/>
</dbReference>
<feature type="domain" description="HD/PDEase" evidence="1">
    <location>
        <begin position="51"/>
        <end position="176"/>
    </location>
</feature>
<sequence length="370" mass="42067">MTIIMVKIIQDPVFGPIKADGVILDLIDSPEFQRLRRIKNLGLCSLVFPGANHTRFEHSIGTYYLASLYNEHLRTMSDELKIAALLHDIGHFPYSHTIEEFYMETEKIDHLQAGINLIEGKAESEIPAILEKHGIDPHWVSSILKGISNVLSEIISGPLDADELDYLRRDSFYCGVSIGYVNPLRIIDVSSVYEGQIVSEEKGLSDIESLLISRFLMYQAVYFHKTCRIANKMLGIAARLAEAIGTSRMVDEELMALLLSKKRSERIARDIINRRLMKVIFKEKYGEELYRDITDRIGEDAIVDVIPPLSFSGRERLKTDVSVKIQGRIVAGEEISPLVNSLNQAIERRYVYVYGYKEDEEKIKSDLRGL</sequence>
<dbReference type="InterPro" id="IPR045509">
    <property type="entry name" value="HD_assoc_2"/>
</dbReference>
<organism evidence="2 3">
    <name type="scientific">Thermoplasma volcanium (strain ATCC 51530 / DSM 4299 / JCM 9571 / NBRC 15438 / GSS1)</name>
    <dbReference type="NCBI Taxonomy" id="273116"/>
    <lineage>
        <taxon>Archaea</taxon>
        <taxon>Methanobacteriati</taxon>
        <taxon>Thermoplasmatota</taxon>
        <taxon>Thermoplasmata</taxon>
        <taxon>Thermoplasmatales</taxon>
        <taxon>Thermoplasmataceae</taxon>
        <taxon>Thermoplasma</taxon>
    </lineage>
</organism>
<dbReference type="PANTHER" id="PTHR11373">
    <property type="entry name" value="DEOXYNUCLEOSIDE TRIPHOSPHATE TRIPHOSPHOHYDROLASE"/>
    <property type="match status" value="1"/>
</dbReference>
<gene>
    <name evidence="2" type="ORF">TVG1474209</name>
</gene>
<reference evidence="2 3" key="2">
    <citation type="journal article" date="2000" name="Proc. Natl. Acad. Sci. U.S.A.">
        <title>Archaeal adaptation to higher temperatures revealed by genomic sequence of Thermoplasma volcanium.</title>
        <authorList>
            <person name="Kawashima T."/>
            <person name="Amano N."/>
            <person name="Koike H."/>
            <person name="Makino S."/>
            <person name="Higuchi S."/>
            <person name="Kawashima-Ohya Y."/>
            <person name="Watanabe K."/>
            <person name="Yamazaki M."/>
            <person name="Kanehori K."/>
            <person name="Kawamoto T."/>
            <person name="Nunoshiba T."/>
            <person name="Yamamoto Y."/>
            <person name="Aramaki H."/>
            <person name="Makino K."/>
            <person name="Suzuki M."/>
        </authorList>
    </citation>
    <scope>NUCLEOTIDE SEQUENCE [LARGE SCALE GENOMIC DNA]</scope>
    <source>
        <strain evidence="3">ATCC 51530 / DSM 4299 / JCM 9571 / NBRC 15438 / GSS1</strain>
    </source>
</reference>
<dbReference type="Pfam" id="PF19276">
    <property type="entry name" value="HD_assoc_2"/>
    <property type="match status" value="1"/>
</dbReference>
<keyword evidence="3" id="KW-1185">Reference proteome</keyword>
<dbReference type="PhylomeDB" id="Q978I6"/>
<protein>
    <recommendedName>
        <fullName evidence="1">HD/PDEase domain-containing protein</fullName>
    </recommendedName>
</protein>
<dbReference type="SUPFAM" id="SSF109604">
    <property type="entry name" value="HD-domain/PDEase-like"/>
    <property type="match status" value="1"/>
</dbReference>
<dbReference type="InterPro" id="IPR003607">
    <property type="entry name" value="HD/PDEase_dom"/>
</dbReference>
<dbReference type="GeneID" id="1442119"/>
<dbReference type="Proteomes" id="UP000001017">
    <property type="component" value="Chromosome"/>
</dbReference>
<dbReference type="Pfam" id="PF01966">
    <property type="entry name" value="HD"/>
    <property type="match status" value="1"/>
</dbReference>
<dbReference type="eggNOG" id="arCOG04430">
    <property type="taxonomic scope" value="Archaea"/>
</dbReference>
<evidence type="ECO:0000313" key="2">
    <source>
        <dbReference type="EMBL" id="BAB60571.1"/>
    </source>
</evidence>
<dbReference type="AlphaFoldDB" id="Q978I6"/>
<dbReference type="InterPro" id="IPR006674">
    <property type="entry name" value="HD_domain"/>
</dbReference>
<accession>Q978I6</accession>
<dbReference type="HOGENOM" id="CLU_026821_3_1_2"/>
<dbReference type="SMART" id="SM00471">
    <property type="entry name" value="HDc"/>
    <property type="match status" value="1"/>
</dbReference>
<dbReference type="KEGG" id="tvo:TVG1474209"/>
<dbReference type="Gene3D" id="1.10.3210.10">
    <property type="entry name" value="Hypothetical protein af1432"/>
    <property type="match status" value="1"/>
</dbReference>
<dbReference type="CDD" id="cd00077">
    <property type="entry name" value="HDc"/>
    <property type="match status" value="1"/>
</dbReference>
<evidence type="ECO:0000259" key="1">
    <source>
        <dbReference type="SMART" id="SM00471"/>
    </source>
</evidence>
<dbReference type="GO" id="GO:0006203">
    <property type="term" value="P:dGTP catabolic process"/>
    <property type="evidence" value="ECO:0007669"/>
    <property type="project" value="TreeGrafter"/>
</dbReference>
<dbReference type="PaxDb" id="273116-14325668"/>
<name>Q978I6_THEVO</name>